<dbReference type="Proteomes" id="UP000659654">
    <property type="component" value="Unassembled WGS sequence"/>
</dbReference>
<evidence type="ECO:0000313" key="2">
    <source>
        <dbReference type="EMBL" id="CAD5216259.1"/>
    </source>
</evidence>
<dbReference type="EMBL" id="CAJFDI010000002">
    <property type="protein sequence ID" value="CAD5216259.1"/>
    <property type="molecule type" value="Genomic_DNA"/>
</dbReference>
<dbReference type="Proteomes" id="UP000582659">
    <property type="component" value="Unassembled WGS sequence"/>
</dbReference>
<dbReference type="EMBL" id="CAJFCV020000002">
    <property type="protein sequence ID" value="CAG9099131.1"/>
    <property type="molecule type" value="Genomic_DNA"/>
</dbReference>
<proteinExistence type="predicted"/>
<dbReference type="PANTHER" id="PTHR31895">
    <property type="entry name" value="PROTEIN CBG03177-RELATED"/>
    <property type="match status" value="1"/>
</dbReference>
<feature type="compositionally biased region" description="Basic and acidic residues" evidence="1">
    <location>
        <begin position="260"/>
        <end position="278"/>
    </location>
</feature>
<dbReference type="PANTHER" id="PTHR31895:SF21">
    <property type="entry name" value="PRION-LIKE-(Q_N-RICH)-DOMAIN-BEARING PROTEIN"/>
    <property type="match status" value="1"/>
</dbReference>
<feature type="region of interest" description="Disordered" evidence="1">
    <location>
        <begin position="251"/>
        <end position="300"/>
    </location>
</feature>
<gene>
    <name evidence="2" type="ORF">BXYJ_LOCUS4440</name>
</gene>
<comment type="caution">
    <text evidence="2">The sequence shown here is derived from an EMBL/GenBank/DDBJ whole genome shotgun (WGS) entry which is preliminary data.</text>
</comment>
<keyword evidence="3" id="KW-1185">Reference proteome</keyword>
<feature type="compositionally biased region" description="Polar residues" evidence="1">
    <location>
        <begin position="279"/>
        <end position="299"/>
    </location>
</feature>
<reference evidence="2" key="1">
    <citation type="submission" date="2020-09" db="EMBL/GenBank/DDBJ databases">
        <authorList>
            <person name="Kikuchi T."/>
        </authorList>
    </citation>
    <scope>NUCLEOTIDE SEQUENCE</scope>
    <source>
        <strain evidence="2">Ka4C1</strain>
    </source>
</reference>
<dbReference type="AlphaFoldDB" id="A0A7I8WWG5"/>
<name>A0A7I8WWG5_BURXY</name>
<organism evidence="2 3">
    <name type="scientific">Bursaphelenchus xylophilus</name>
    <name type="common">Pinewood nematode worm</name>
    <name type="synonym">Aphelenchoides xylophilus</name>
    <dbReference type="NCBI Taxonomy" id="6326"/>
    <lineage>
        <taxon>Eukaryota</taxon>
        <taxon>Metazoa</taxon>
        <taxon>Ecdysozoa</taxon>
        <taxon>Nematoda</taxon>
        <taxon>Chromadorea</taxon>
        <taxon>Rhabditida</taxon>
        <taxon>Tylenchina</taxon>
        <taxon>Tylenchomorpha</taxon>
        <taxon>Aphelenchoidea</taxon>
        <taxon>Aphelenchoididae</taxon>
        <taxon>Bursaphelenchus</taxon>
    </lineage>
</organism>
<protein>
    <submittedName>
        <fullName evidence="2">(pine wood nematode) hypothetical protein</fullName>
    </submittedName>
</protein>
<accession>A0A7I8WWG5</accession>
<evidence type="ECO:0000256" key="1">
    <source>
        <dbReference type="SAM" id="MobiDB-lite"/>
    </source>
</evidence>
<sequence>MCSMGVGFTAHCEKAQLAPQCSCAPSASTICSPVCQQQCVQACLAQQQSLDGCQNTCQSTCSHACQQLQPPSPGFSSSVVYSVPPGVQVPQYTVPPMPLPQPILLSTPPTCHCAPDQPNVPHCTEQCVRNCPAGQLQCSQTCSSSCESACLKHHTVDQPILYSDCSTKCVPSCRKACVRPQESAPNGVACQDACVGMCQANCQLSSYNNIMKNEPMRSPASSTSPVCAPSCMPICDAGCLSRFMEQFSEPIPLNPPRWRKNGDPSSDEKINRNEKRDQVMTTTVTTASRASPTELTATGRTLEPRLENLLAPLMDEPEPSPIAPLFHQVHFRPQESTVVQNVPPRPQNHEEYDPNRQGYYRQFRPQGNQDSRYPIQAYQKTFSFPPHQPLLSHPIRRPMLAPTYYQPNNRSRIEPKIYQQLYTDPQFGPTLALNIQFPTPTKGCAPGCQPQCTVQCIERGMDGITVTATEARSFFQRRFSKQGINRQVKSNQIMFTNPKAVDPDDMKFILDPQNDAPHSPMTNCVPECTRVCKRECLKQDSGVLQCYKQCNQECMARCPERTD</sequence>
<dbReference type="OrthoDB" id="10616539at2759"/>
<evidence type="ECO:0000313" key="3">
    <source>
        <dbReference type="Proteomes" id="UP000659654"/>
    </source>
</evidence>